<gene>
    <name evidence="1" type="ORF">LCGC14_2444550</name>
</gene>
<feature type="non-terminal residue" evidence="1">
    <location>
        <position position="43"/>
    </location>
</feature>
<organism evidence="1">
    <name type="scientific">marine sediment metagenome</name>
    <dbReference type="NCBI Taxonomy" id="412755"/>
    <lineage>
        <taxon>unclassified sequences</taxon>
        <taxon>metagenomes</taxon>
        <taxon>ecological metagenomes</taxon>
    </lineage>
</organism>
<reference evidence="1" key="1">
    <citation type="journal article" date="2015" name="Nature">
        <title>Complex archaea that bridge the gap between prokaryotes and eukaryotes.</title>
        <authorList>
            <person name="Spang A."/>
            <person name="Saw J.H."/>
            <person name="Jorgensen S.L."/>
            <person name="Zaremba-Niedzwiedzka K."/>
            <person name="Martijn J."/>
            <person name="Lind A.E."/>
            <person name="van Eijk R."/>
            <person name="Schleper C."/>
            <person name="Guy L."/>
            <person name="Ettema T.J."/>
        </authorList>
    </citation>
    <scope>NUCLEOTIDE SEQUENCE</scope>
</reference>
<accession>A0A0F9DV21</accession>
<protein>
    <submittedName>
        <fullName evidence="1">Uncharacterized protein</fullName>
    </submittedName>
</protein>
<comment type="caution">
    <text evidence="1">The sequence shown here is derived from an EMBL/GenBank/DDBJ whole genome shotgun (WGS) entry which is preliminary data.</text>
</comment>
<name>A0A0F9DV21_9ZZZZ</name>
<dbReference type="AlphaFoldDB" id="A0A0F9DV21"/>
<proteinExistence type="predicted"/>
<evidence type="ECO:0000313" key="1">
    <source>
        <dbReference type="EMBL" id="KKL21526.1"/>
    </source>
</evidence>
<dbReference type="EMBL" id="LAZR01037698">
    <property type="protein sequence ID" value="KKL21526.1"/>
    <property type="molecule type" value="Genomic_DNA"/>
</dbReference>
<sequence length="43" mass="4724">MSANVVARQGSTRFVTQTVPADGIPRLLVPGENKRQRRMVVST</sequence>